<accession>A0A0H2X9N5</accession>
<dbReference type="InterPro" id="IPR005163">
    <property type="entry name" value="Tri_helical_YiiM-like"/>
</dbReference>
<dbReference type="Pfam" id="PF03473">
    <property type="entry name" value="MOSC"/>
    <property type="match status" value="1"/>
</dbReference>
<dbReference type="GO" id="GO:0003824">
    <property type="term" value="F:catalytic activity"/>
    <property type="evidence" value="ECO:0007669"/>
    <property type="project" value="InterPro"/>
</dbReference>
<dbReference type="HOGENOM" id="CLU_082566_1_1_6"/>
<evidence type="ECO:0000313" key="2">
    <source>
        <dbReference type="EMBL" id="AAY49403.1"/>
    </source>
</evidence>
<dbReference type="Gene3D" id="2.40.33.20">
    <property type="entry name" value="PK beta-barrel domain-like"/>
    <property type="match status" value="1"/>
</dbReference>
<name>A0A0H2X9N5_XANC8</name>
<dbReference type="InterPro" id="IPR005302">
    <property type="entry name" value="MoCF_Sase_C"/>
</dbReference>
<dbReference type="AlphaFoldDB" id="A0A0H2X9N5"/>
<organism evidence="2 3">
    <name type="scientific">Xanthomonas campestris pv. campestris (strain 8004)</name>
    <dbReference type="NCBI Taxonomy" id="314565"/>
    <lineage>
        <taxon>Bacteria</taxon>
        <taxon>Pseudomonadati</taxon>
        <taxon>Pseudomonadota</taxon>
        <taxon>Gammaproteobacteria</taxon>
        <taxon>Lysobacterales</taxon>
        <taxon>Lysobacteraceae</taxon>
        <taxon>Xanthomonas</taxon>
    </lineage>
</organism>
<evidence type="ECO:0000259" key="1">
    <source>
        <dbReference type="PROSITE" id="PS51340"/>
    </source>
</evidence>
<dbReference type="KEGG" id="xcb:XC_2350"/>
<dbReference type="Proteomes" id="UP000000420">
    <property type="component" value="Chromosome"/>
</dbReference>
<proteinExistence type="predicted"/>
<dbReference type="GO" id="GO:0030170">
    <property type="term" value="F:pyridoxal phosphate binding"/>
    <property type="evidence" value="ECO:0007669"/>
    <property type="project" value="InterPro"/>
</dbReference>
<protein>
    <recommendedName>
        <fullName evidence="1">MOSC domain-containing protein</fullName>
    </recommendedName>
</protein>
<reference evidence="2 3" key="1">
    <citation type="journal article" date="2005" name="Genome Res.">
        <title>Comparative and functional genomic analyses of the pathogenicity of phytopathogen Xanthomonas campestris pv. campestris.</title>
        <authorList>
            <person name="Qian W."/>
            <person name="Jia Y."/>
            <person name="Ren S.X."/>
            <person name="He Y.Q."/>
            <person name="Feng J.X."/>
            <person name="Lu L.F."/>
            <person name="Sun Q."/>
            <person name="Ying G."/>
            <person name="Tang D.J."/>
            <person name="Tang H."/>
            <person name="Wu W."/>
            <person name="Hao P."/>
            <person name="Wang L."/>
            <person name="Jiang B.L."/>
            <person name="Zeng S."/>
            <person name="Gu W.Y."/>
            <person name="Lu G."/>
            <person name="Rong L."/>
            <person name="Tian Y."/>
            <person name="Yao Z."/>
            <person name="Fu G."/>
            <person name="Chen B."/>
            <person name="Fang R."/>
            <person name="Qiang B."/>
            <person name="Chen Z."/>
            <person name="Zhao G.P."/>
            <person name="Tang J.L."/>
            <person name="He C."/>
        </authorList>
    </citation>
    <scope>NUCLEOTIDE SEQUENCE [LARGE SCALE GENOMIC DNA]</scope>
    <source>
        <strain evidence="2 3">8004</strain>
    </source>
</reference>
<dbReference type="InterPro" id="IPR011037">
    <property type="entry name" value="Pyrv_Knase-like_insert_dom_sf"/>
</dbReference>
<evidence type="ECO:0000313" key="3">
    <source>
        <dbReference type="Proteomes" id="UP000000420"/>
    </source>
</evidence>
<dbReference type="PANTHER" id="PTHR30212">
    <property type="entry name" value="PROTEIN YIIM"/>
    <property type="match status" value="1"/>
</dbReference>
<dbReference type="SUPFAM" id="SSF50800">
    <property type="entry name" value="PK beta-barrel domain-like"/>
    <property type="match status" value="1"/>
</dbReference>
<dbReference type="InterPro" id="IPR052353">
    <property type="entry name" value="Benzoxazolinone_Detox_Enz"/>
</dbReference>
<feature type="domain" description="MOSC" evidence="1">
    <location>
        <begin position="35"/>
        <end position="177"/>
    </location>
</feature>
<dbReference type="PANTHER" id="PTHR30212:SF2">
    <property type="entry name" value="PROTEIN YIIM"/>
    <property type="match status" value="1"/>
</dbReference>
<dbReference type="RefSeq" id="WP_011037009.1">
    <property type="nucleotide sequence ID" value="NC_007086.1"/>
</dbReference>
<dbReference type="EMBL" id="CP000050">
    <property type="protein sequence ID" value="AAY49403.1"/>
    <property type="molecule type" value="Genomic_DNA"/>
</dbReference>
<gene>
    <name evidence="2" type="ordered locus">XC_2350</name>
</gene>
<dbReference type="Pfam" id="PF03475">
    <property type="entry name" value="YiiM_3-alpha"/>
    <property type="match status" value="1"/>
</dbReference>
<dbReference type="GO" id="GO:0030151">
    <property type="term" value="F:molybdenum ion binding"/>
    <property type="evidence" value="ECO:0007669"/>
    <property type="project" value="InterPro"/>
</dbReference>
<dbReference type="PROSITE" id="PS51340">
    <property type="entry name" value="MOSC"/>
    <property type="match status" value="1"/>
</dbReference>
<sequence length="242" mass="26677">MSAAEARLSTPTQLTRIDSVATGVARDFTRPGSRSAIDKRMVTRPLQICAEGLEGDEQGDRRVHGGPDKAIHHYPRDHYAAWQAAIGAHALLEAAGAFGENLSSLGLTEADVCLGDRLALGSAVVEVSQLRQPCWKLSDRFGLRDMARRVQDSGRTGWYYRVLQPGQLAAGDALTLLERPHPQWTLSRVQQVLYAREVDAEAITAVLQLPLVPSWRALFERRLQRREVESWGARLHGAVDPG</sequence>